<dbReference type="GO" id="GO:0005524">
    <property type="term" value="F:ATP binding"/>
    <property type="evidence" value="ECO:0007669"/>
    <property type="project" value="UniProtKB-KW"/>
</dbReference>
<dbReference type="InterPro" id="IPR004358">
    <property type="entry name" value="Sig_transdc_His_kin-like_C"/>
</dbReference>
<feature type="non-terminal residue" evidence="8">
    <location>
        <position position="1"/>
    </location>
</feature>
<reference evidence="8" key="1">
    <citation type="journal article" date="2015" name="Nature">
        <title>Complex archaea that bridge the gap between prokaryotes and eukaryotes.</title>
        <authorList>
            <person name="Spang A."/>
            <person name="Saw J.H."/>
            <person name="Jorgensen S.L."/>
            <person name="Zaremba-Niedzwiedzka K."/>
            <person name="Martijn J."/>
            <person name="Lind A.E."/>
            <person name="van Eijk R."/>
            <person name="Schleper C."/>
            <person name="Guy L."/>
            <person name="Ettema T.J."/>
        </authorList>
    </citation>
    <scope>NUCLEOTIDE SEQUENCE</scope>
</reference>
<name>A0A0F9AZE7_9ZZZZ</name>
<keyword evidence="4" id="KW-0418">Kinase</keyword>
<dbReference type="PRINTS" id="PR00344">
    <property type="entry name" value="BCTRLSENSOR"/>
</dbReference>
<feature type="domain" description="Histidine kinase" evidence="7">
    <location>
        <begin position="1"/>
        <end position="191"/>
    </location>
</feature>
<keyword evidence="3" id="KW-0547">Nucleotide-binding</keyword>
<evidence type="ECO:0000256" key="4">
    <source>
        <dbReference type="ARBA" id="ARBA00022777"/>
    </source>
</evidence>
<dbReference type="Gene3D" id="3.30.565.10">
    <property type="entry name" value="Histidine kinase-like ATPase, C-terminal domain"/>
    <property type="match status" value="1"/>
</dbReference>
<dbReference type="GO" id="GO:0016301">
    <property type="term" value="F:kinase activity"/>
    <property type="evidence" value="ECO:0007669"/>
    <property type="project" value="UniProtKB-KW"/>
</dbReference>
<accession>A0A0F9AZE7</accession>
<evidence type="ECO:0000256" key="2">
    <source>
        <dbReference type="ARBA" id="ARBA00022679"/>
    </source>
</evidence>
<dbReference type="PROSITE" id="PS50109">
    <property type="entry name" value="HIS_KIN"/>
    <property type="match status" value="1"/>
</dbReference>
<keyword evidence="6" id="KW-0902">Two-component regulatory system</keyword>
<evidence type="ECO:0000256" key="3">
    <source>
        <dbReference type="ARBA" id="ARBA00022741"/>
    </source>
</evidence>
<evidence type="ECO:0000256" key="5">
    <source>
        <dbReference type="ARBA" id="ARBA00022840"/>
    </source>
</evidence>
<organism evidence="8">
    <name type="scientific">marine sediment metagenome</name>
    <dbReference type="NCBI Taxonomy" id="412755"/>
    <lineage>
        <taxon>unclassified sequences</taxon>
        <taxon>metagenomes</taxon>
        <taxon>ecological metagenomes</taxon>
    </lineage>
</organism>
<comment type="caution">
    <text evidence="8">The sequence shown here is derived from an EMBL/GenBank/DDBJ whole genome shotgun (WGS) entry which is preliminary data.</text>
</comment>
<dbReference type="InterPro" id="IPR003594">
    <property type="entry name" value="HATPase_dom"/>
</dbReference>
<keyword evidence="1" id="KW-0597">Phosphoprotein</keyword>
<keyword evidence="2" id="KW-0808">Transferase</keyword>
<evidence type="ECO:0000259" key="7">
    <source>
        <dbReference type="PROSITE" id="PS50109"/>
    </source>
</evidence>
<dbReference type="GO" id="GO:0000160">
    <property type="term" value="P:phosphorelay signal transduction system"/>
    <property type="evidence" value="ECO:0007669"/>
    <property type="project" value="UniProtKB-KW"/>
</dbReference>
<dbReference type="PANTHER" id="PTHR43065">
    <property type="entry name" value="SENSOR HISTIDINE KINASE"/>
    <property type="match status" value="1"/>
</dbReference>
<dbReference type="SUPFAM" id="SSF55874">
    <property type="entry name" value="ATPase domain of HSP90 chaperone/DNA topoisomerase II/histidine kinase"/>
    <property type="match status" value="1"/>
</dbReference>
<proteinExistence type="predicted"/>
<dbReference type="InterPro" id="IPR005467">
    <property type="entry name" value="His_kinase_dom"/>
</dbReference>
<gene>
    <name evidence="8" type="ORF">LCGC14_2591470</name>
</gene>
<dbReference type="EMBL" id="LAZR01043513">
    <property type="protein sequence ID" value="KKL06892.1"/>
    <property type="molecule type" value="Genomic_DNA"/>
</dbReference>
<evidence type="ECO:0000256" key="6">
    <source>
        <dbReference type="ARBA" id="ARBA00023012"/>
    </source>
</evidence>
<protein>
    <recommendedName>
        <fullName evidence="7">Histidine kinase domain-containing protein</fullName>
    </recommendedName>
</protein>
<keyword evidence="5" id="KW-0067">ATP-binding</keyword>
<dbReference type="AlphaFoldDB" id="A0A0F9AZE7"/>
<evidence type="ECO:0000313" key="8">
    <source>
        <dbReference type="EMBL" id="KKL06892.1"/>
    </source>
</evidence>
<dbReference type="InterPro" id="IPR036890">
    <property type="entry name" value="HATPase_C_sf"/>
</dbReference>
<dbReference type="PANTHER" id="PTHR43065:SF10">
    <property type="entry name" value="PEROXIDE STRESS-ACTIVATED HISTIDINE KINASE MAK3"/>
    <property type="match status" value="1"/>
</dbReference>
<sequence>QVLRRNFEKDNIKNELLNMILSDVRRLEEIVSIFLDFAEHSSSEFKNTGINKIVEGAVRLIEEQAKSQIVTIYRDYAADDPELPLDEIQIRQALINILVNALQAMPDGGSLRIRTQNAGDKVSLEIADTGIGVPSEKLGSIFDPFFNTKSQGMGLGLSIARMIVEKHGGSIGVKSTGGNGSAFIIEFPLDRKEMQVEMQIEMKLG</sequence>
<dbReference type="SMART" id="SM00387">
    <property type="entry name" value="HATPase_c"/>
    <property type="match status" value="1"/>
</dbReference>
<dbReference type="Pfam" id="PF02518">
    <property type="entry name" value="HATPase_c"/>
    <property type="match status" value="1"/>
</dbReference>
<evidence type="ECO:0000256" key="1">
    <source>
        <dbReference type="ARBA" id="ARBA00022553"/>
    </source>
</evidence>